<organism evidence="3 4">
    <name type="scientific">Rufibacter latericius</name>
    <dbReference type="NCBI Taxonomy" id="2487040"/>
    <lineage>
        <taxon>Bacteria</taxon>
        <taxon>Pseudomonadati</taxon>
        <taxon>Bacteroidota</taxon>
        <taxon>Cytophagia</taxon>
        <taxon>Cytophagales</taxon>
        <taxon>Hymenobacteraceae</taxon>
        <taxon>Rufibacter</taxon>
    </lineage>
</organism>
<dbReference type="EMBL" id="RJJD01000015">
    <property type="protein sequence ID" value="RNI23677.1"/>
    <property type="molecule type" value="Genomic_DNA"/>
</dbReference>
<dbReference type="Proteomes" id="UP000272117">
    <property type="component" value="Unassembled WGS sequence"/>
</dbReference>
<evidence type="ECO:0008006" key="5">
    <source>
        <dbReference type="Google" id="ProtNLM"/>
    </source>
</evidence>
<accession>A0A3M9MEW7</accession>
<feature type="compositionally biased region" description="Polar residues" evidence="1">
    <location>
        <begin position="43"/>
        <end position="57"/>
    </location>
</feature>
<evidence type="ECO:0000256" key="2">
    <source>
        <dbReference type="SAM" id="SignalP"/>
    </source>
</evidence>
<dbReference type="AlphaFoldDB" id="A0A3M9MEW7"/>
<proteinExistence type="predicted"/>
<dbReference type="PROSITE" id="PS51257">
    <property type="entry name" value="PROKAR_LIPOPROTEIN"/>
    <property type="match status" value="1"/>
</dbReference>
<evidence type="ECO:0000313" key="3">
    <source>
        <dbReference type="EMBL" id="RNI23677.1"/>
    </source>
</evidence>
<dbReference type="OrthoDB" id="887022at2"/>
<evidence type="ECO:0000313" key="4">
    <source>
        <dbReference type="Proteomes" id="UP000272117"/>
    </source>
</evidence>
<name>A0A3M9MEW7_9BACT</name>
<gene>
    <name evidence="3" type="ORF">EFB08_19325</name>
</gene>
<keyword evidence="2" id="KW-0732">Signal</keyword>
<protein>
    <recommendedName>
        <fullName evidence="5">Lipoprotein</fullName>
    </recommendedName>
</protein>
<feature type="region of interest" description="Disordered" evidence="1">
    <location>
        <begin position="22"/>
        <end position="104"/>
    </location>
</feature>
<comment type="caution">
    <text evidence="3">The sequence shown here is derived from an EMBL/GenBank/DDBJ whole genome shotgun (WGS) entry which is preliminary data.</text>
</comment>
<feature type="chain" id="PRO_5017999504" description="Lipoprotein" evidence="2">
    <location>
        <begin position="25"/>
        <end position="104"/>
    </location>
</feature>
<sequence>MIKNTLSVFAVAGALLLASCSSQPSDLRPEVKVSDDSVPPGMRNNTSNIDNARSETAVTRPDVNVNHDEHENQTKPGAEKGTRSDQKSVDKNAVENNEAKDLHE</sequence>
<feature type="compositionally biased region" description="Basic and acidic residues" evidence="1">
    <location>
        <begin position="65"/>
        <end position="104"/>
    </location>
</feature>
<feature type="signal peptide" evidence="2">
    <location>
        <begin position="1"/>
        <end position="24"/>
    </location>
</feature>
<dbReference type="RefSeq" id="WP_123128598.1">
    <property type="nucleotide sequence ID" value="NZ_RJJD01000015.1"/>
</dbReference>
<evidence type="ECO:0000256" key="1">
    <source>
        <dbReference type="SAM" id="MobiDB-lite"/>
    </source>
</evidence>
<keyword evidence="4" id="KW-1185">Reference proteome</keyword>
<reference evidence="3 4" key="1">
    <citation type="submission" date="2018-11" db="EMBL/GenBank/DDBJ databases">
        <title>Rufibacter latericius sp. nov., isolated from water in Baiyang Lake.</title>
        <authorList>
            <person name="Yang Y."/>
        </authorList>
    </citation>
    <scope>NUCLEOTIDE SEQUENCE [LARGE SCALE GENOMIC DNA]</scope>
    <source>
        <strain evidence="3 4">R-22-1c-1</strain>
    </source>
</reference>